<feature type="compositionally biased region" description="Basic and acidic residues" evidence="1">
    <location>
        <begin position="46"/>
        <end position="56"/>
    </location>
</feature>
<evidence type="ECO:0000313" key="2">
    <source>
        <dbReference type="EMBL" id="KAJ0981211.1"/>
    </source>
</evidence>
<evidence type="ECO:0000313" key="3">
    <source>
        <dbReference type="Proteomes" id="UP001085076"/>
    </source>
</evidence>
<keyword evidence="3" id="KW-1185">Reference proteome</keyword>
<sequence>MRTPAGTITVCGQCLQTRSLCRRMPTRGDLSKMWGSGSQGTRVQKRSSEPRGEQLHCRKQHRLENYRATHQGTVARSALQHSQDHNQAKAEGQTQAKAEAPCTGDNHSRGDKGNQRRTGEPLHSMAIDSDILEVRERMKRFSIIFVTESREGSVEAREVKYVLMCLVDENWE</sequence>
<feature type="compositionally biased region" description="Basic and acidic residues" evidence="1">
    <location>
        <begin position="106"/>
        <end position="120"/>
    </location>
</feature>
<protein>
    <submittedName>
        <fullName evidence="2">Uncharacterized protein</fullName>
    </submittedName>
</protein>
<reference evidence="2" key="1">
    <citation type="submission" date="2021-03" db="EMBL/GenBank/DDBJ databases">
        <authorList>
            <person name="Li Z."/>
            <person name="Yang C."/>
        </authorList>
    </citation>
    <scope>NUCLEOTIDE SEQUENCE</scope>
    <source>
        <strain evidence="2">Dzin_1.0</strain>
        <tissue evidence="2">Leaf</tissue>
    </source>
</reference>
<name>A0A9D5HM00_9LILI</name>
<dbReference type="Proteomes" id="UP001085076">
    <property type="component" value="Miscellaneous, Linkage group lg02"/>
</dbReference>
<dbReference type="AlphaFoldDB" id="A0A9D5HM00"/>
<reference evidence="2" key="2">
    <citation type="journal article" date="2022" name="Hortic Res">
        <title>The genome of Dioscorea zingiberensis sheds light on the biosynthesis, origin and evolution of the medicinally important diosgenin saponins.</title>
        <authorList>
            <person name="Li Y."/>
            <person name="Tan C."/>
            <person name="Li Z."/>
            <person name="Guo J."/>
            <person name="Li S."/>
            <person name="Chen X."/>
            <person name="Wang C."/>
            <person name="Dai X."/>
            <person name="Yang H."/>
            <person name="Song W."/>
            <person name="Hou L."/>
            <person name="Xu J."/>
            <person name="Tong Z."/>
            <person name="Xu A."/>
            <person name="Yuan X."/>
            <person name="Wang W."/>
            <person name="Yang Q."/>
            <person name="Chen L."/>
            <person name="Sun Z."/>
            <person name="Wang K."/>
            <person name="Pan B."/>
            <person name="Chen J."/>
            <person name="Bao Y."/>
            <person name="Liu F."/>
            <person name="Qi X."/>
            <person name="Gang D.R."/>
            <person name="Wen J."/>
            <person name="Li J."/>
        </authorList>
    </citation>
    <scope>NUCLEOTIDE SEQUENCE</scope>
    <source>
        <strain evidence="2">Dzin_1.0</strain>
    </source>
</reference>
<feature type="region of interest" description="Disordered" evidence="1">
    <location>
        <begin position="26"/>
        <end position="56"/>
    </location>
</feature>
<gene>
    <name evidence="2" type="ORF">J5N97_009466</name>
</gene>
<comment type="caution">
    <text evidence="2">The sequence shown here is derived from an EMBL/GenBank/DDBJ whole genome shotgun (WGS) entry which is preliminary data.</text>
</comment>
<feature type="region of interest" description="Disordered" evidence="1">
    <location>
        <begin position="77"/>
        <end position="123"/>
    </location>
</feature>
<accession>A0A9D5HM00</accession>
<organism evidence="2 3">
    <name type="scientific">Dioscorea zingiberensis</name>
    <dbReference type="NCBI Taxonomy" id="325984"/>
    <lineage>
        <taxon>Eukaryota</taxon>
        <taxon>Viridiplantae</taxon>
        <taxon>Streptophyta</taxon>
        <taxon>Embryophyta</taxon>
        <taxon>Tracheophyta</taxon>
        <taxon>Spermatophyta</taxon>
        <taxon>Magnoliopsida</taxon>
        <taxon>Liliopsida</taxon>
        <taxon>Dioscoreales</taxon>
        <taxon>Dioscoreaceae</taxon>
        <taxon>Dioscorea</taxon>
    </lineage>
</organism>
<dbReference type="EMBL" id="JAGGNH010000002">
    <property type="protein sequence ID" value="KAJ0981211.1"/>
    <property type="molecule type" value="Genomic_DNA"/>
</dbReference>
<proteinExistence type="predicted"/>
<evidence type="ECO:0000256" key="1">
    <source>
        <dbReference type="SAM" id="MobiDB-lite"/>
    </source>
</evidence>